<dbReference type="SUPFAM" id="SSF47384">
    <property type="entry name" value="Homodimeric domain of signal transducing histidine kinase"/>
    <property type="match status" value="1"/>
</dbReference>
<dbReference type="Proteomes" id="UP001319827">
    <property type="component" value="Chromosome"/>
</dbReference>
<accession>A0ABN6DYY7</accession>
<dbReference type="InterPro" id="IPR037522">
    <property type="entry name" value="HD_GYP_dom"/>
</dbReference>
<dbReference type="SUPFAM" id="SSF55781">
    <property type="entry name" value="GAF domain-like"/>
    <property type="match status" value="2"/>
</dbReference>
<name>A0ABN6DYY7_9BACT</name>
<evidence type="ECO:0000313" key="5">
    <source>
        <dbReference type="EMBL" id="BCR05300.1"/>
    </source>
</evidence>
<dbReference type="PROSITE" id="PS51832">
    <property type="entry name" value="HD_GYP"/>
    <property type="match status" value="1"/>
</dbReference>
<comment type="catalytic activity">
    <reaction evidence="1">
        <text>ATP + protein L-histidine = ADP + protein N-phospho-L-histidine.</text>
        <dbReference type="EC" id="2.7.13.3"/>
    </reaction>
</comment>
<dbReference type="Gene3D" id="3.30.565.10">
    <property type="entry name" value="Histidine kinase-like ATPase, C-terminal domain"/>
    <property type="match status" value="1"/>
</dbReference>
<dbReference type="CDD" id="cd00082">
    <property type="entry name" value="HisKA"/>
    <property type="match status" value="1"/>
</dbReference>
<dbReference type="Pfam" id="PF13487">
    <property type="entry name" value="HD_5"/>
    <property type="match status" value="1"/>
</dbReference>
<dbReference type="EC" id="2.7.13.3" evidence="2"/>
<dbReference type="Pfam" id="PF00512">
    <property type="entry name" value="HisKA"/>
    <property type="match status" value="1"/>
</dbReference>
<dbReference type="PANTHER" id="PTHR43155">
    <property type="entry name" value="CYCLIC DI-GMP PHOSPHODIESTERASE PA4108-RELATED"/>
    <property type="match status" value="1"/>
</dbReference>
<dbReference type="InterPro" id="IPR036890">
    <property type="entry name" value="HATPase_C_sf"/>
</dbReference>
<dbReference type="CDD" id="cd00077">
    <property type="entry name" value="HDc"/>
    <property type="match status" value="1"/>
</dbReference>
<dbReference type="Gene3D" id="1.10.3210.10">
    <property type="entry name" value="Hypothetical protein af1432"/>
    <property type="match status" value="1"/>
</dbReference>
<evidence type="ECO:0000256" key="2">
    <source>
        <dbReference type="ARBA" id="ARBA00012438"/>
    </source>
</evidence>
<organism evidence="5 6">
    <name type="scientific">Desulfuromonas versatilis</name>
    <dbReference type="NCBI Taxonomy" id="2802975"/>
    <lineage>
        <taxon>Bacteria</taxon>
        <taxon>Pseudomonadati</taxon>
        <taxon>Thermodesulfobacteriota</taxon>
        <taxon>Desulfuromonadia</taxon>
        <taxon>Desulfuromonadales</taxon>
        <taxon>Desulfuromonadaceae</taxon>
        <taxon>Desulfuromonas</taxon>
    </lineage>
</organism>
<sequence length="756" mass="84776">MTNSQTANDLCQKKLAIIEEIGNAILATDDVSTISYLILDLAINHTRAEKGSLMLVGGQKELYILSARGLEHKLAKSYRIKIGEGIAGTVAARGEAVLVKDIDSDPRFQNSQRDRYKTRSFISCPIIGKEELLGVLNINDKKNGQPFSEDEFSLLKVIAGQAALALKNSFLVRRFREKSAEMEELNRKLISMDLSKTDFLTRVSHELRTPLNSVKGAVYYLKKSDLAGSDVLREFHDIIESETDKLISIVDRQLDFLRLGEENRVLRKTLFSLAELLREILRSHLLKQLLERKKIALNLAPPEELPEVAGDRILVSQMFLNLFEGISYHLKRQGEISLHIVQNDLLDVVLQTGEALPERVVDDFFSSKNLFSQDKAEPSLKLYLARKAAEVNGWRVFAENRKEGFRVTVLIPKGERQKIEAALAMTMDRVIEFTSELLGVNTCSLMLSDHVTGDLVINSARGLEDEIIRNTRIKLGDRIAGWVAYEGKPLLIEDIEADPRFGQKNFDRQYNSKSLISLPLKCGGQVIGVLNLNNKKTDQPFTERDLKIATIIGERISRFIEKIQAEAGQGGDLRRTVGSLDALLNAESRYPKKDTRHADLMGKVLDQLGANEKDKELALYVAMVYDLGLMLLDKNLLEKKKKLTAAEASTLKSHPYTTLELLEGLEFSEEVRQVILHHHERYDGQGYPDGLVGERIPFLARVLAVVDAFCAMTEDRPYRKAKTVPEALREIQEGAGSLYDPRVVEALRGAVIGGDS</sequence>
<dbReference type="InterPro" id="IPR003018">
    <property type="entry name" value="GAF"/>
</dbReference>
<protein>
    <recommendedName>
        <fullName evidence="2">histidine kinase</fullName>
        <ecNumber evidence="2">2.7.13.3</ecNumber>
    </recommendedName>
</protein>
<dbReference type="SUPFAM" id="SSF109604">
    <property type="entry name" value="HD-domain/PDEase-like"/>
    <property type="match status" value="1"/>
</dbReference>
<evidence type="ECO:0000259" key="3">
    <source>
        <dbReference type="PROSITE" id="PS50109"/>
    </source>
</evidence>
<dbReference type="Gene3D" id="1.10.287.130">
    <property type="match status" value="1"/>
</dbReference>
<dbReference type="InterPro" id="IPR003607">
    <property type="entry name" value="HD/PDEase_dom"/>
</dbReference>
<reference evidence="5 6" key="1">
    <citation type="journal article" date="2016" name="C (Basel)">
        <title>Selective Growth of and Electricity Production by Marine Exoelectrogenic Bacteria in Self-Aggregated Hydrogel of Microbially Reduced Graphene Oxide.</title>
        <authorList>
            <person name="Yoshida N."/>
            <person name="Goto Y."/>
            <person name="Miyata Y."/>
        </authorList>
    </citation>
    <scope>NUCLEOTIDE SEQUENCE [LARGE SCALE GENOMIC DNA]</scope>
    <source>
        <strain evidence="5 6">NIT-T3</strain>
    </source>
</reference>
<keyword evidence="5" id="KW-0418">Kinase</keyword>
<reference evidence="5 6" key="2">
    <citation type="journal article" date="2021" name="Int. J. Syst. Evol. Microbiol.">
        <title>Isolation and Polyphasic Characterization of Desulfuromonas versatilis sp. Nov., an Electrogenic Bacteria Capable of Versatile Metabolism Isolated from a Graphene Oxide-Reducing Enrichment Culture.</title>
        <authorList>
            <person name="Xie L."/>
            <person name="Yoshida N."/>
            <person name="Ishii S."/>
            <person name="Meng L."/>
        </authorList>
    </citation>
    <scope>NUCLEOTIDE SEQUENCE [LARGE SCALE GENOMIC DNA]</scope>
    <source>
        <strain evidence="5 6">NIT-T3</strain>
    </source>
</reference>
<feature type="domain" description="Histidine kinase" evidence="3">
    <location>
        <begin position="202"/>
        <end position="415"/>
    </location>
</feature>
<dbReference type="InterPro" id="IPR029016">
    <property type="entry name" value="GAF-like_dom_sf"/>
</dbReference>
<dbReference type="InterPro" id="IPR003661">
    <property type="entry name" value="HisK_dim/P_dom"/>
</dbReference>
<dbReference type="GO" id="GO:0016301">
    <property type="term" value="F:kinase activity"/>
    <property type="evidence" value="ECO:0007669"/>
    <property type="project" value="UniProtKB-KW"/>
</dbReference>
<evidence type="ECO:0000259" key="4">
    <source>
        <dbReference type="PROSITE" id="PS51832"/>
    </source>
</evidence>
<dbReference type="PANTHER" id="PTHR43155:SF2">
    <property type="entry name" value="CYCLIC DI-GMP PHOSPHODIESTERASE PA4108"/>
    <property type="match status" value="1"/>
</dbReference>
<dbReference type="EMBL" id="AP024355">
    <property type="protein sequence ID" value="BCR05300.1"/>
    <property type="molecule type" value="Genomic_DNA"/>
</dbReference>
<evidence type="ECO:0000313" key="6">
    <source>
        <dbReference type="Proteomes" id="UP001319827"/>
    </source>
</evidence>
<dbReference type="RefSeq" id="WP_221248732.1">
    <property type="nucleotide sequence ID" value="NZ_AP024355.1"/>
</dbReference>
<dbReference type="Gene3D" id="3.30.450.40">
    <property type="match status" value="2"/>
</dbReference>
<gene>
    <name evidence="5" type="ORF">DESUT3_23690</name>
</gene>
<keyword evidence="6" id="KW-1185">Reference proteome</keyword>
<dbReference type="PROSITE" id="PS50109">
    <property type="entry name" value="HIS_KIN"/>
    <property type="match status" value="1"/>
</dbReference>
<dbReference type="InterPro" id="IPR005467">
    <property type="entry name" value="His_kinase_dom"/>
</dbReference>
<dbReference type="InterPro" id="IPR036097">
    <property type="entry name" value="HisK_dim/P_sf"/>
</dbReference>
<feature type="domain" description="HD-GYP" evidence="4">
    <location>
        <begin position="565"/>
        <end position="756"/>
    </location>
</feature>
<dbReference type="SMART" id="SM00388">
    <property type="entry name" value="HisKA"/>
    <property type="match status" value="1"/>
</dbReference>
<evidence type="ECO:0000256" key="1">
    <source>
        <dbReference type="ARBA" id="ARBA00000085"/>
    </source>
</evidence>
<dbReference type="Pfam" id="PF01590">
    <property type="entry name" value="GAF"/>
    <property type="match status" value="2"/>
</dbReference>
<dbReference type="SUPFAM" id="SSF55874">
    <property type="entry name" value="ATPase domain of HSP90 chaperone/DNA topoisomerase II/histidine kinase"/>
    <property type="match status" value="1"/>
</dbReference>
<dbReference type="SMART" id="SM00065">
    <property type="entry name" value="GAF"/>
    <property type="match status" value="2"/>
</dbReference>
<proteinExistence type="predicted"/>
<keyword evidence="5" id="KW-0808">Transferase</keyword>